<proteinExistence type="predicted"/>
<keyword evidence="2" id="KW-1185">Reference proteome</keyword>
<dbReference type="Proteomes" id="UP000646667">
    <property type="component" value="Segment"/>
</dbReference>
<reference evidence="1 2" key="1">
    <citation type="submission" date="2020-01" db="EMBL/GenBank/DDBJ databases">
        <title>Patterns of diversity and host range of bacteriophage communities associated with bean-nodulatin bacteria.</title>
        <authorList>
            <person name="Vann Cauwenberghe J."/>
            <person name="Santamaria R.I."/>
            <person name="Bustos P."/>
            <person name="Juarez S."/>
            <person name="Gonzalez V."/>
        </authorList>
    </citation>
    <scope>NUCLEOTIDE SEQUENCE [LARGE SCALE GENOMIC DNA]</scope>
    <source>
        <strain evidence="2">RHph</strain>
    </source>
</reference>
<accession>A0A7S5R9X0</accession>
<name>A0A7S5R9X0_9CAUD</name>
<evidence type="ECO:0000313" key="2">
    <source>
        <dbReference type="Proteomes" id="UP000646667"/>
    </source>
</evidence>
<protein>
    <submittedName>
        <fullName evidence="1">Uncharacterized protein</fullName>
    </submittedName>
</protein>
<dbReference type="EMBL" id="MN988534">
    <property type="protein sequence ID" value="QIG73817.1"/>
    <property type="molecule type" value="Genomic_DNA"/>
</dbReference>
<organism evidence="1 2">
    <name type="scientific">Rhizobium phage RHph_N34</name>
    <dbReference type="NCBI Taxonomy" id="2509586"/>
    <lineage>
        <taxon>Viruses</taxon>
        <taxon>Duplodnaviria</taxon>
        <taxon>Heunggongvirae</taxon>
        <taxon>Uroviricota</taxon>
        <taxon>Caudoviricetes</taxon>
        <taxon>Pootjesviridae</taxon>
        <taxon>Staniewskivirinae</taxon>
        <taxon>Trinifflemingvirus</taxon>
        <taxon>Trinifflemingvirus N34</taxon>
    </lineage>
</organism>
<evidence type="ECO:0000313" key="1">
    <source>
        <dbReference type="EMBL" id="QIG73817.1"/>
    </source>
</evidence>
<sequence>MEETTISREEFYMLLAPLNSDMFYDEETDLTRDFKLAKWFSCMSEVFDFMSFNSINEKDVRTVSFKVSAYG</sequence>
<gene>
    <name evidence="1" type="ORF">EVC06_042</name>
</gene>